<keyword evidence="3 5" id="KW-1133">Transmembrane helix</keyword>
<dbReference type="AlphaFoldDB" id="A0A433TE97"/>
<accession>A0A433TE97</accession>
<evidence type="ECO:0000313" key="6">
    <source>
        <dbReference type="EMBL" id="RUS79888.1"/>
    </source>
</evidence>
<evidence type="ECO:0000256" key="1">
    <source>
        <dbReference type="ARBA" id="ARBA00004141"/>
    </source>
</evidence>
<dbReference type="PANTHER" id="PTHR23507">
    <property type="entry name" value="ZGC:174356"/>
    <property type="match status" value="1"/>
</dbReference>
<keyword evidence="4 5" id="KW-0472">Membrane</keyword>
<evidence type="ECO:0000256" key="3">
    <source>
        <dbReference type="ARBA" id="ARBA00022989"/>
    </source>
</evidence>
<dbReference type="OrthoDB" id="6104307at2759"/>
<dbReference type="EMBL" id="RQTK01000423">
    <property type="protein sequence ID" value="RUS79888.1"/>
    <property type="molecule type" value="Genomic_DNA"/>
</dbReference>
<feature type="transmembrane region" description="Helical" evidence="5">
    <location>
        <begin position="162"/>
        <end position="185"/>
    </location>
</feature>
<evidence type="ECO:0000313" key="7">
    <source>
        <dbReference type="Proteomes" id="UP000271974"/>
    </source>
</evidence>
<comment type="caution">
    <text evidence="6">The sequence shown here is derived from an EMBL/GenBank/DDBJ whole genome shotgun (WGS) entry which is preliminary data.</text>
</comment>
<feature type="transmembrane region" description="Helical" evidence="5">
    <location>
        <begin position="130"/>
        <end position="150"/>
    </location>
</feature>
<dbReference type="Proteomes" id="UP000271974">
    <property type="component" value="Unassembled WGS sequence"/>
</dbReference>
<organism evidence="6 7">
    <name type="scientific">Elysia chlorotica</name>
    <name type="common">Eastern emerald elysia</name>
    <name type="synonym">Sea slug</name>
    <dbReference type="NCBI Taxonomy" id="188477"/>
    <lineage>
        <taxon>Eukaryota</taxon>
        <taxon>Metazoa</taxon>
        <taxon>Spiralia</taxon>
        <taxon>Lophotrochozoa</taxon>
        <taxon>Mollusca</taxon>
        <taxon>Gastropoda</taxon>
        <taxon>Heterobranchia</taxon>
        <taxon>Euthyneura</taxon>
        <taxon>Panpulmonata</taxon>
        <taxon>Sacoglossa</taxon>
        <taxon>Placobranchoidea</taxon>
        <taxon>Plakobranchidae</taxon>
        <taxon>Elysia</taxon>
    </lineage>
</organism>
<evidence type="ECO:0008006" key="8">
    <source>
        <dbReference type="Google" id="ProtNLM"/>
    </source>
</evidence>
<comment type="subcellular location">
    <subcellularLocation>
        <location evidence="1">Membrane</location>
        <topology evidence="1">Multi-pass membrane protein</topology>
    </subcellularLocation>
</comment>
<feature type="transmembrane region" description="Helical" evidence="5">
    <location>
        <begin position="97"/>
        <end position="118"/>
    </location>
</feature>
<protein>
    <recommendedName>
        <fullName evidence="8">Major facilitator superfamily associated domain-containing protein</fullName>
    </recommendedName>
</protein>
<dbReference type="Gene3D" id="1.20.1250.20">
    <property type="entry name" value="MFS general substrate transporter like domains"/>
    <property type="match status" value="1"/>
</dbReference>
<dbReference type="InterPro" id="IPR036259">
    <property type="entry name" value="MFS_trans_sf"/>
</dbReference>
<sequence length="214" mass="23214">MYRRKDFLLVGVVFVAYASSVGSSISTMFLMNEPFCWGSKHIGYVNSAAGVGHAVLSTLTTRLMQKFCSDELLVVVSLLSSVGQRFVFAFAKYDWHLYIGYAAGSLEVSVLAVIRAIASRMVRKEKRGSLFASMAVLETATLAASGAGLNELYSRTVGQWPGLTFFAIGCTTSLSAALMLTYKIVISNREPRRTRIVEVTAVKGPDNSDPSVNS</sequence>
<dbReference type="SUPFAM" id="SSF103473">
    <property type="entry name" value="MFS general substrate transporter"/>
    <property type="match status" value="1"/>
</dbReference>
<evidence type="ECO:0000256" key="2">
    <source>
        <dbReference type="ARBA" id="ARBA00022692"/>
    </source>
</evidence>
<dbReference type="GO" id="GO:0016020">
    <property type="term" value="C:membrane"/>
    <property type="evidence" value="ECO:0007669"/>
    <property type="project" value="UniProtKB-SubCell"/>
</dbReference>
<dbReference type="PANTHER" id="PTHR23507:SF1">
    <property type="entry name" value="FI18259P1-RELATED"/>
    <property type="match status" value="1"/>
</dbReference>
<keyword evidence="2 5" id="KW-0812">Transmembrane</keyword>
<evidence type="ECO:0000256" key="5">
    <source>
        <dbReference type="SAM" id="Phobius"/>
    </source>
</evidence>
<proteinExistence type="predicted"/>
<gene>
    <name evidence="6" type="ORF">EGW08_012366</name>
</gene>
<dbReference type="GO" id="GO:0022857">
    <property type="term" value="F:transmembrane transporter activity"/>
    <property type="evidence" value="ECO:0007669"/>
    <property type="project" value="TreeGrafter"/>
</dbReference>
<name>A0A433TE97_ELYCH</name>
<keyword evidence="7" id="KW-1185">Reference proteome</keyword>
<reference evidence="6 7" key="1">
    <citation type="submission" date="2019-01" db="EMBL/GenBank/DDBJ databases">
        <title>A draft genome assembly of the solar-powered sea slug Elysia chlorotica.</title>
        <authorList>
            <person name="Cai H."/>
            <person name="Li Q."/>
            <person name="Fang X."/>
            <person name="Li J."/>
            <person name="Curtis N.E."/>
            <person name="Altenburger A."/>
            <person name="Shibata T."/>
            <person name="Feng M."/>
            <person name="Maeda T."/>
            <person name="Schwartz J.A."/>
            <person name="Shigenobu S."/>
            <person name="Lundholm N."/>
            <person name="Nishiyama T."/>
            <person name="Yang H."/>
            <person name="Hasebe M."/>
            <person name="Li S."/>
            <person name="Pierce S.K."/>
            <person name="Wang J."/>
        </authorList>
    </citation>
    <scope>NUCLEOTIDE SEQUENCE [LARGE SCALE GENOMIC DNA]</scope>
    <source>
        <strain evidence="6">EC2010</strain>
        <tissue evidence="6">Whole organism of an adult</tissue>
    </source>
</reference>
<evidence type="ECO:0000256" key="4">
    <source>
        <dbReference type="ARBA" id="ARBA00023136"/>
    </source>
</evidence>